<dbReference type="InterPro" id="IPR012827">
    <property type="entry name" value="Hemerythrin_metal-bd"/>
</dbReference>
<keyword evidence="6" id="KW-1185">Reference proteome</keyword>
<name>A0A845R3M5_9CLOT</name>
<evidence type="ECO:0000259" key="4">
    <source>
        <dbReference type="Pfam" id="PF01814"/>
    </source>
</evidence>
<dbReference type="Proteomes" id="UP000467132">
    <property type="component" value="Unassembled WGS sequence"/>
</dbReference>
<keyword evidence="3" id="KW-0408">Iron</keyword>
<dbReference type="Pfam" id="PF01814">
    <property type="entry name" value="Hemerythrin"/>
    <property type="match status" value="1"/>
</dbReference>
<dbReference type="InterPro" id="IPR050669">
    <property type="entry name" value="Hemerythrin"/>
</dbReference>
<comment type="similarity">
    <text evidence="1">Belongs to the hemerythrin family.</text>
</comment>
<accession>A0A845R3M5</accession>
<dbReference type="Gene3D" id="1.20.120.50">
    <property type="entry name" value="Hemerythrin-like"/>
    <property type="match status" value="1"/>
</dbReference>
<dbReference type="InterPro" id="IPR035938">
    <property type="entry name" value="Hemerythrin-like_sf"/>
</dbReference>
<dbReference type="SUPFAM" id="SSF47188">
    <property type="entry name" value="Hemerythrin-like"/>
    <property type="match status" value="1"/>
</dbReference>
<sequence length="137" mass="16809">MFKWKENFSCNIEEIDKQHQKLFQIGNDIYKLVTSKDDRDHYDEIMAIIRELEEYTVYHFNYEEELMSKYGYNELEEHKNQHTLFVDKIKEIQTEDIDLRQKKVAMDTLMFVADWIENHILKSDHKYNEFLNDKGVY</sequence>
<evidence type="ECO:0000256" key="1">
    <source>
        <dbReference type="ARBA" id="ARBA00010587"/>
    </source>
</evidence>
<reference evidence="5 6" key="1">
    <citation type="submission" date="2018-08" db="EMBL/GenBank/DDBJ databases">
        <title>Murine metabolic-syndrome-specific gut microbial biobank.</title>
        <authorList>
            <person name="Liu C."/>
        </authorList>
    </citation>
    <scope>NUCLEOTIDE SEQUENCE [LARGE SCALE GENOMIC DNA]</scope>
    <source>
        <strain evidence="5 6">583</strain>
    </source>
</reference>
<dbReference type="InterPro" id="IPR012312">
    <property type="entry name" value="Hemerythrin-like"/>
</dbReference>
<dbReference type="NCBIfam" id="TIGR02481">
    <property type="entry name" value="hemeryth_dom"/>
    <property type="match status" value="1"/>
</dbReference>
<dbReference type="CDD" id="cd12107">
    <property type="entry name" value="Hemerythrin"/>
    <property type="match status" value="1"/>
</dbReference>
<dbReference type="EMBL" id="QXXA01000024">
    <property type="protein sequence ID" value="NBI08198.1"/>
    <property type="molecule type" value="Genomic_DNA"/>
</dbReference>
<organism evidence="5 6">
    <name type="scientific">Senegalia massiliensis</name>
    <dbReference type="NCBI Taxonomy" id="1720316"/>
    <lineage>
        <taxon>Bacteria</taxon>
        <taxon>Bacillati</taxon>
        <taxon>Bacillota</taxon>
        <taxon>Clostridia</taxon>
        <taxon>Eubacteriales</taxon>
        <taxon>Clostridiaceae</taxon>
        <taxon>Senegalia</taxon>
    </lineage>
</organism>
<dbReference type="GO" id="GO:0046872">
    <property type="term" value="F:metal ion binding"/>
    <property type="evidence" value="ECO:0007669"/>
    <property type="project" value="UniProtKB-KW"/>
</dbReference>
<comment type="caution">
    <text evidence="5">The sequence shown here is derived from an EMBL/GenBank/DDBJ whole genome shotgun (WGS) entry which is preliminary data.</text>
</comment>
<evidence type="ECO:0000313" key="5">
    <source>
        <dbReference type="EMBL" id="NBI08198.1"/>
    </source>
</evidence>
<evidence type="ECO:0000256" key="3">
    <source>
        <dbReference type="ARBA" id="ARBA00023004"/>
    </source>
</evidence>
<dbReference type="NCBIfam" id="NF033749">
    <property type="entry name" value="bact_hemeryth"/>
    <property type="match status" value="1"/>
</dbReference>
<proteinExistence type="inferred from homology"/>
<keyword evidence="2" id="KW-0479">Metal-binding</keyword>
<dbReference type="InterPro" id="IPR016131">
    <property type="entry name" value="Haemerythrin_Fe_BS"/>
</dbReference>
<feature type="domain" description="Hemerythrin-like" evidence="4">
    <location>
        <begin position="12"/>
        <end position="128"/>
    </location>
</feature>
<protein>
    <submittedName>
        <fullName evidence="5">Bacteriohemerythrin</fullName>
    </submittedName>
</protein>
<gene>
    <name evidence="5" type="ORF">D3Z33_15165</name>
</gene>
<dbReference type="RefSeq" id="WP_130808033.1">
    <property type="nucleotide sequence ID" value="NZ_LR130786.1"/>
</dbReference>
<evidence type="ECO:0000313" key="6">
    <source>
        <dbReference type="Proteomes" id="UP000467132"/>
    </source>
</evidence>
<dbReference type="AlphaFoldDB" id="A0A845R3M5"/>
<dbReference type="OrthoDB" id="9797092at2"/>
<dbReference type="PROSITE" id="PS00550">
    <property type="entry name" value="HEMERYTHRINS"/>
    <property type="match status" value="1"/>
</dbReference>
<dbReference type="PANTHER" id="PTHR37164:SF1">
    <property type="entry name" value="BACTERIOHEMERYTHRIN"/>
    <property type="match status" value="1"/>
</dbReference>
<dbReference type="PANTHER" id="PTHR37164">
    <property type="entry name" value="BACTERIOHEMERYTHRIN"/>
    <property type="match status" value="1"/>
</dbReference>
<evidence type="ECO:0000256" key="2">
    <source>
        <dbReference type="ARBA" id="ARBA00022723"/>
    </source>
</evidence>